<dbReference type="AlphaFoldDB" id="A0A537J225"/>
<evidence type="ECO:0000313" key="2">
    <source>
        <dbReference type="EMBL" id="TMI77609.1"/>
    </source>
</evidence>
<dbReference type="Proteomes" id="UP000320048">
    <property type="component" value="Unassembled WGS sequence"/>
</dbReference>
<dbReference type="Pfam" id="PF01809">
    <property type="entry name" value="YidD"/>
    <property type="match status" value="1"/>
</dbReference>
<dbReference type="NCBIfam" id="TIGR00278">
    <property type="entry name" value="membrane protein insertion efficiency factor YidD"/>
    <property type="match status" value="1"/>
</dbReference>
<reference evidence="2 3" key="1">
    <citation type="journal article" date="2019" name="Nat. Microbiol.">
        <title>Mediterranean grassland soil C-N compound turnover is dependent on rainfall and depth, and is mediated by genomically divergent microorganisms.</title>
        <authorList>
            <person name="Diamond S."/>
            <person name="Andeer P.F."/>
            <person name="Li Z."/>
            <person name="Crits-Christoph A."/>
            <person name="Burstein D."/>
            <person name="Anantharaman K."/>
            <person name="Lane K.R."/>
            <person name="Thomas B.C."/>
            <person name="Pan C."/>
            <person name="Northen T.R."/>
            <person name="Banfield J.F."/>
        </authorList>
    </citation>
    <scope>NUCLEOTIDE SEQUENCE [LARGE SCALE GENOMIC DNA]</scope>
    <source>
        <strain evidence="2">NP_7</strain>
    </source>
</reference>
<name>A0A537J225_9BACT</name>
<dbReference type="SMART" id="SM01234">
    <property type="entry name" value="Haemolytic"/>
    <property type="match status" value="1"/>
</dbReference>
<organism evidence="2 3">
    <name type="scientific">Candidatus Segetimicrobium genomatis</name>
    <dbReference type="NCBI Taxonomy" id="2569760"/>
    <lineage>
        <taxon>Bacteria</taxon>
        <taxon>Bacillati</taxon>
        <taxon>Candidatus Sysuimicrobiota</taxon>
        <taxon>Candidatus Sysuimicrobiia</taxon>
        <taxon>Candidatus Sysuimicrobiales</taxon>
        <taxon>Candidatus Segetimicrobiaceae</taxon>
        <taxon>Candidatus Segetimicrobium</taxon>
    </lineage>
</organism>
<dbReference type="GO" id="GO:0005886">
    <property type="term" value="C:plasma membrane"/>
    <property type="evidence" value="ECO:0007669"/>
    <property type="project" value="UniProtKB-SubCell"/>
</dbReference>
<keyword evidence="1" id="KW-0472">Membrane</keyword>
<dbReference type="PANTHER" id="PTHR33383:SF1">
    <property type="entry name" value="MEMBRANE PROTEIN INSERTION EFFICIENCY FACTOR-RELATED"/>
    <property type="match status" value="1"/>
</dbReference>
<evidence type="ECO:0000256" key="1">
    <source>
        <dbReference type="HAMAP-Rule" id="MF_00386"/>
    </source>
</evidence>
<dbReference type="HAMAP" id="MF_00386">
    <property type="entry name" value="UPF0161_YidD"/>
    <property type="match status" value="1"/>
</dbReference>
<comment type="function">
    <text evidence="1">Could be involved in insertion of integral membrane proteins into the membrane.</text>
</comment>
<dbReference type="EMBL" id="VBAO01000446">
    <property type="protein sequence ID" value="TMI77609.1"/>
    <property type="molecule type" value="Genomic_DNA"/>
</dbReference>
<keyword evidence="1" id="KW-1003">Cell membrane</keyword>
<comment type="subcellular location">
    <subcellularLocation>
        <location evidence="1">Cell membrane</location>
        <topology evidence="1">Peripheral membrane protein</topology>
        <orientation evidence="1">Cytoplasmic side</orientation>
    </subcellularLocation>
</comment>
<dbReference type="InterPro" id="IPR002696">
    <property type="entry name" value="Membr_insert_effic_factor_YidD"/>
</dbReference>
<dbReference type="PANTHER" id="PTHR33383">
    <property type="entry name" value="MEMBRANE PROTEIN INSERTION EFFICIENCY FACTOR-RELATED"/>
    <property type="match status" value="1"/>
</dbReference>
<evidence type="ECO:0000313" key="3">
    <source>
        <dbReference type="Proteomes" id="UP000320048"/>
    </source>
</evidence>
<sequence length="70" mass="7794">MAKGAGVAAIRFYQRWISPFLPPSCRFSPSCSEYAAQAVGRHGVPRGVWLTLRRLLRCHPFHPGGYDPVP</sequence>
<proteinExistence type="inferred from homology"/>
<comment type="caution">
    <text evidence="2">The sequence shown here is derived from an EMBL/GenBank/DDBJ whole genome shotgun (WGS) entry which is preliminary data.</text>
</comment>
<protein>
    <recommendedName>
        <fullName evidence="1">Putative membrane protein insertion efficiency factor</fullName>
    </recommendedName>
</protein>
<comment type="similarity">
    <text evidence="1">Belongs to the UPF0161 family.</text>
</comment>
<gene>
    <name evidence="2" type="primary">yidD</name>
    <name evidence="2" type="ORF">E6H04_13875</name>
</gene>
<accession>A0A537J225</accession>